<evidence type="ECO:0000313" key="7">
    <source>
        <dbReference type="Proteomes" id="UP001142610"/>
    </source>
</evidence>
<dbReference type="RefSeq" id="WP_256620426.1">
    <property type="nucleotide sequence ID" value="NZ_JANIBC010000020.1"/>
</dbReference>
<feature type="domain" description="Bacterial type II secretion system protein E" evidence="4">
    <location>
        <begin position="185"/>
        <end position="563"/>
    </location>
</feature>
<dbReference type="InterPro" id="IPR027417">
    <property type="entry name" value="P-loop_NTPase"/>
</dbReference>
<dbReference type="Gene3D" id="1.10.40.70">
    <property type="match status" value="1"/>
</dbReference>
<dbReference type="Pfam" id="PF00437">
    <property type="entry name" value="T2SSE"/>
    <property type="match status" value="1"/>
</dbReference>
<keyword evidence="3" id="KW-0067">ATP-binding</keyword>
<evidence type="ECO:0000313" key="6">
    <source>
        <dbReference type="EMBL" id="MCQ8186501.1"/>
    </source>
</evidence>
<dbReference type="CDD" id="cd01129">
    <property type="entry name" value="PulE-GspE-like"/>
    <property type="match status" value="1"/>
</dbReference>
<comment type="similarity">
    <text evidence="1">Belongs to the GSP E family.</text>
</comment>
<gene>
    <name evidence="6" type="ORF">NOG11_14050</name>
</gene>
<evidence type="ECO:0000256" key="3">
    <source>
        <dbReference type="ARBA" id="ARBA00022840"/>
    </source>
</evidence>
<dbReference type="Gene3D" id="3.30.450.90">
    <property type="match status" value="1"/>
</dbReference>
<dbReference type="InterPro" id="IPR037257">
    <property type="entry name" value="T2SS_E_N_sf"/>
</dbReference>
<evidence type="ECO:0000259" key="4">
    <source>
        <dbReference type="Pfam" id="PF00437"/>
    </source>
</evidence>
<sequence length="569" mass="61586">MADGAFAGEGAGGETSELIRVLEATGALSTHELQRIETASKQTGQDPAAVILKLGLLSDDAMARHLSQGLGLPLLGAADMPDGDPLDGRVPMTFLEDAMVVPIKRTETSLQLAMVDPTDRFTVEAMEAASGLKIDIAVIAHGDAEAALDLLKRGAQPEGEEDVSAALLSGTDDEVARRLIDTSREVPVIRTVNTILSRAVTLSASDIHLEPYEQGLVVRYRIDGVLYDQQTLPLSMGAPVVSRLKLVADLDIAERRMAQDGRIRTVITGRDLDLRVATLPTLHGEAMTIRLLRQDEGPVGLSELGMSEVTKARLRDVLRTRHGIFLSTGATGSGKTTTLYALLRETDSINEKVVTVEDPIEYQLDRIAQVQVKPEIGLDFARVLRAIVRQDPDVIMIGETRDIETATIAVQAALTGHLVYSTLHTNDAASAVTRLTDMGVDDYLLASTLNGVVGQRLVRRLCEHCREPYEPSKAVRDRFGLEKGGRPLYRAVGCKHCQNRGYQGRTGIFELLVVDDALRNLMLSRTDATALAAAAKKSGMRTLQEEGVDKALMGITSLEEVVRVTRVHG</sequence>
<dbReference type="Gene3D" id="3.40.50.300">
    <property type="entry name" value="P-loop containing nucleotide triphosphate hydrolases"/>
    <property type="match status" value="1"/>
</dbReference>
<evidence type="ECO:0000256" key="2">
    <source>
        <dbReference type="ARBA" id="ARBA00022741"/>
    </source>
</evidence>
<proteinExistence type="inferred from homology"/>
<protein>
    <submittedName>
        <fullName evidence="6">GspE/PulE family protein</fullName>
    </submittedName>
</protein>
<dbReference type="InterPro" id="IPR007831">
    <property type="entry name" value="T2SS_GspE_N"/>
</dbReference>
<dbReference type="SUPFAM" id="SSF160246">
    <property type="entry name" value="EspE N-terminal domain-like"/>
    <property type="match status" value="1"/>
</dbReference>
<dbReference type="GO" id="GO:0005524">
    <property type="term" value="F:ATP binding"/>
    <property type="evidence" value="ECO:0007669"/>
    <property type="project" value="UniProtKB-KW"/>
</dbReference>
<dbReference type="InterPro" id="IPR001482">
    <property type="entry name" value="T2SS/T4SS_dom"/>
</dbReference>
<organism evidence="6 7">
    <name type="scientific">Parvularcula maris</name>
    <dbReference type="NCBI Taxonomy" id="2965077"/>
    <lineage>
        <taxon>Bacteria</taxon>
        <taxon>Pseudomonadati</taxon>
        <taxon>Pseudomonadota</taxon>
        <taxon>Alphaproteobacteria</taxon>
        <taxon>Parvularculales</taxon>
        <taxon>Parvularculaceae</taxon>
        <taxon>Parvularcula</taxon>
    </lineage>
</organism>
<reference evidence="6" key="1">
    <citation type="submission" date="2022-07" db="EMBL/GenBank/DDBJ databases">
        <title>Parvularcula maris sp. nov., an algicidal bacterium isolated from seawater.</title>
        <authorList>
            <person name="Li F."/>
        </authorList>
    </citation>
    <scope>NUCLEOTIDE SEQUENCE</scope>
    <source>
        <strain evidence="6">BGMRC 0090</strain>
    </source>
</reference>
<name>A0A9X2LB71_9PROT</name>
<comment type="caution">
    <text evidence="6">The sequence shown here is derived from an EMBL/GenBank/DDBJ whole genome shotgun (WGS) entry which is preliminary data.</text>
</comment>
<dbReference type="Proteomes" id="UP001142610">
    <property type="component" value="Unassembled WGS sequence"/>
</dbReference>
<dbReference type="GO" id="GO:0005886">
    <property type="term" value="C:plasma membrane"/>
    <property type="evidence" value="ECO:0007669"/>
    <property type="project" value="TreeGrafter"/>
</dbReference>
<dbReference type="GO" id="GO:0016887">
    <property type="term" value="F:ATP hydrolysis activity"/>
    <property type="evidence" value="ECO:0007669"/>
    <property type="project" value="TreeGrafter"/>
</dbReference>
<dbReference type="FunFam" id="3.40.50.300:FF:000398">
    <property type="entry name" value="Type IV pilus assembly ATPase PilB"/>
    <property type="match status" value="1"/>
</dbReference>
<dbReference type="PANTHER" id="PTHR30258">
    <property type="entry name" value="TYPE II SECRETION SYSTEM PROTEIN GSPE-RELATED"/>
    <property type="match status" value="1"/>
</dbReference>
<feature type="domain" description="Type II secretion system protein GspE N-terminal" evidence="5">
    <location>
        <begin position="70"/>
        <end position="153"/>
    </location>
</feature>
<keyword evidence="2" id="KW-0547">Nucleotide-binding</keyword>
<dbReference type="Pfam" id="PF05157">
    <property type="entry name" value="MshEN"/>
    <property type="match status" value="1"/>
</dbReference>
<keyword evidence="7" id="KW-1185">Reference proteome</keyword>
<accession>A0A9X2LB71</accession>
<dbReference type="SUPFAM" id="SSF52540">
    <property type="entry name" value="P-loop containing nucleoside triphosphate hydrolases"/>
    <property type="match status" value="1"/>
</dbReference>
<dbReference type="EMBL" id="JANIBC010000020">
    <property type="protein sequence ID" value="MCQ8186501.1"/>
    <property type="molecule type" value="Genomic_DNA"/>
</dbReference>
<dbReference type="Gene3D" id="3.30.300.160">
    <property type="entry name" value="Type II secretion system, protein E, N-terminal domain"/>
    <property type="match status" value="1"/>
</dbReference>
<dbReference type="PANTHER" id="PTHR30258:SF2">
    <property type="entry name" value="COMG OPERON PROTEIN 1"/>
    <property type="match status" value="1"/>
</dbReference>
<dbReference type="AlphaFoldDB" id="A0A9X2LB71"/>
<evidence type="ECO:0000256" key="1">
    <source>
        <dbReference type="ARBA" id="ARBA00006611"/>
    </source>
</evidence>
<evidence type="ECO:0000259" key="5">
    <source>
        <dbReference type="Pfam" id="PF05157"/>
    </source>
</evidence>